<name>A0A0D3ETZ3_9ORYZ</name>
<reference evidence="3" key="2">
    <citation type="submission" date="2015-03" db="UniProtKB">
        <authorList>
            <consortium name="EnsemblPlants"/>
        </authorList>
    </citation>
    <scope>IDENTIFICATION</scope>
</reference>
<keyword evidence="2" id="KW-0472">Membrane</keyword>
<dbReference type="PaxDb" id="65489-OBART01G30750.1"/>
<feature type="transmembrane region" description="Helical" evidence="2">
    <location>
        <begin position="117"/>
        <end position="137"/>
    </location>
</feature>
<protein>
    <submittedName>
        <fullName evidence="3">Uncharacterized protein</fullName>
    </submittedName>
</protein>
<reference evidence="3" key="1">
    <citation type="journal article" date="2009" name="Rice">
        <title>De Novo Next Generation Sequencing of Plant Genomes.</title>
        <authorList>
            <person name="Rounsley S."/>
            <person name="Marri P.R."/>
            <person name="Yu Y."/>
            <person name="He R."/>
            <person name="Sisneros N."/>
            <person name="Goicoechea J.L."/>
            <person name="Lee S.J."/>
            <person name="Angelova A."/>
            <person name="Kudrna D."/>
            <person name="Luo M."/>
            <person name="Affourtit J."/>
            <person name="Desany B."/>
            <person name="Knight J."/>
            <person name="Niazi F."/>
            <person name="Egholm M."/>
            <person name="Wing R.A."/>
        </authorList>
    </citation>
    <scope>NUCLEOTIDE SEQUENCE [LARGE SCALE GENOMIC DNA]</scope>
    <source>
        <strain evidence="3">cv. IRGC 105608</strain>
    </source>
</reference>
<dbReference type="Gramene" id="OBART01G30750.1">
    <property type="protein sequence ID" value="OBART01G30750.1"/>
    <property type="gene ID" value="OBART01G30750"/>
</dbReference>
<evidence type="ECO:0000256" key="1">
    <source>
        <dbReference type="SAM" id="MobiDB-lite"/>
    </source>
</evidence>
<organism evidence="3">
    <name type="scientific">Oryza barthii</name>
    <dbReference type="NCBI Taxonomy" id="65489"/>
    <lineage>
        <taxon>Eukaryota</taxon>
        <taxon>Viridiplantae</taxon>
        <taxon>Streptophyta</taxon>
        <taxon>Embryophyta</taxon>
        <taxon>Tracheophyta</taxon>
        <taxon>Spermatophyta</taxon>
        <taxon>Magnoliopsida</taxon>
        <taxon>Liliopsida</taxon>
        <taxon>Poales</taxon>
        <taxon>Poaceae</taxon>
        <taxon>BOP clade</taxon>
        <taxon>Oryzoideae</taxon>
        <taxon>Oryzeae</taxon>
        <taxon>Oryzinae</taxon>
        <taxon>Oryza</taxon>
    </lineage>
</organism>
<evidence type="ECO:0000313" key="4">
    <source>
        <dbReference type="Proteomes" id="UP000026960"/>
    </source>
</evidence>
<dbReference type="EnsemblPlants" id="OBART01G30750.1">
    <property type="protein sequence ID" value="OBART01G30750.1"/>
    <property type="gene ID" value="OBART01G30750"/>
</dbReference>
<accession>A0A0D3ETZ3</accession>
<evidence type="ECO:0000313" key="3">
    <source>
        <dbReference type="EnsemblPlants" id="OBART01G30750.1"/>
    </source>
</evidence>
<dbReference type="STRING" id="65489.A0A0D3ETZ3"/>
<keyword evidence="4" id="KW-1185">Reference proteome</keyword>
<proteinExistence type="predicted"/>
<dbReference type="AlphaFoldDB" id="A0A0D3ETZ3"/>
<sequence>MEKHHLIQVMMKSGSTHQKGNLEDSVLNHLSMENDSLEEHQASNAGTPEVESTERMIPRLEHADEATRKAVQWELRKMKTTEWMRCTRLGMGERRHVRWRPVWKDEGGPISSVEAKIFFLSLVTVAVMFVPFGALAVHPEFLIG</sequence>
<dbReference type="HOGENOM" id="CLU_1799393_0_0_1"/>
<dbReference type="Proteomes" id="UP000026960">
    <property type="component" value="Chromosome 1"/>
</dbReference>
<feature type="region of interest" description="Disordered" evidence="1">
    <location>
        <begin position="1"/>
        <end position="20"/>
    </location>
</feature>
<keyword evidence="2" id="KW-1133">Transmembrane helix</keyword>
<evidence type="ECO:0000256" key="2">
    <source>
        <dbReference type="SAM" id="Phobius"/>
    </source>
</evidence>
<keyword evidence="2" id="KW-0812">Transmembrane</keyword>